<dbReference type="PROSITE" id="PS50262">
    <property type="entry name" value="G_PROTEIN_RECEP_F1_2"/>
    <property type="match status" value="1"/>
</dbReference>
<dbReference type="GO" id="GO:0005886">
    <property type="term" value="C:plasma membrane"/>
    <property type="evidence" value="ECO:0007669"/>
    <property type="project" value="TreeGrafter"/>
</dbReference>
<feature type="transmembrane region" description="Helical" evidence="8">
    <location>
        <begin position="63"/>
        <end position="84"/>
    </location>
</feature>
<feature type="transmembrane region" description="Helical" evidence="8">
    <location>
        <begin position="205"/>
        <end position="227"/>
    </location>
</feature>
<comment type="subcellular location">
    <subcellularLocation>
        <location evidence="1">Membrane</location>
        <topology evidence="1">Multi-pass membrane protein</topology>
    </subcellularLocation>
</comment>
<comment type="caution">
    <text evidence="10">The sequence shown here is derived from an EMBL/GenBank/DDBJ whole genome shotgun (WGS) entry which is preliminary data.</text>
</comment>
<evidence type="ECO:0000313" key="11">
    <source>
        <dbReference type="Proteomes" id="UP000054630"/>
    </source>
</evidence>
<dbReference type="EMBL" id="JYDL01000106">
    <property type="protein sequence ID" value="KRX16504.1"/>
    <property type="molecule type" value="Genomic_DNA"/>
</dbReference>
<dbReference type="SUPFAM" id="SSF81321">
    <property type="entry name" value="Family A G protein-coupled receptor-like"/>
    <property type="match status" value="1"/>
</dbReference>
<keyword evidence="2 8" id="KW-0812">Transmembrane</keyword>
<evidence type="ECO:0000313" key="10">
    <source>
        <dbReference type="EMBL" id="KRX16504.1"/>
    </source>
</evidence>
<keyword evidence="6 10" id="KW-0675">Receptor</keyword>
<reference evidence="10 11" key="1">
    <citation type="submission" date="2015-01" db="EMBL/GenBank/DDBJ databases">
        <title>Evolution of Trichinella species and genotypes.</title>
        <authorList>
            <person name="Korhonen P.K."/>
            <person name="Edoardo P."/>
            <person name="Giuseppe L.R."/>
            <person name="Gasser R.B."/>
        </authorList>
    </citation>
    <scope>NUCLEOTIDE SEQUENCE [LARGE SCALE GENOMIC DNA]</scope>
    <source>
        <strain evidence="10">ISS37</strain>
    </source>
</reference>
<feature type="domain" description="G-protein coupled receptors family 1 profile" evidence="9">
    <location>
        <begin position="47"/>
        <end position="306"/>
    </location>
</feature>
<keyword evidence="7" id="KW-0807">Transducer</keyword>
<feature type="transmembrane region" description="Helical" evidence="8">
    <location>
        <begin position="96"/>
        <end position="126"/>
    </location>
</feature>
<dbReference type="Proteomes" id="UP000054630">
    <property type="component" value="Unassembled WGS sequence"/>
</dbReference>
<dbReference type="Gene3D" id="1.20.1070.10">
    <property type="entry name" value="Rhodopsin 7-helix transmembrane proteins"/>
    <property type="match status" value="1"/>
</dbReference>
<dbReference type="InterPro" id="IPR000276">
    <property type="entry name" value="GPCR_Rhodpsn"/>
</dbReference>
<dbReference type="GO" id="GO:0004930">
    <property type="term" value="F:G protein-coupled receptor activity"/>
    <property type="evidence" value="ECO:0007669"/>
    <property type="project" value="UniProtKB-KW"/>
</dbReference>
<sequence length="393" mass="45507">MDHLLESGNSTASNNFTTSTGLHQLSTIELVIWFILYAVIAFLTVAGNALVIYVFFTSNRLQVVTNFFIVNLAVADLMTGLLAIPFKFQAALLQRWFLPSAMCSVVPFIETVSLSVSVFTLSLSSVDRFRAVVTSGHGTMQQTTAKIWLLLIWIISVAISIPYGVDHRVFKFEDPTSGTNHSGSMCLPLHSEETWWKAYNVYLTIIQYFVPLVIINVVYCIIAYNVWVTPPILNHSDRKFERSKRTVIKMLVMIVVAFTFCWLPYETYLVLNEVWPQVNEYYYINVIFFSAHWLAMSNSCLNPIIYGVYNVRFLCPEQNNNIKISLVVNQISYNLLKKFQREYLRAFYKCFCRDRLLKREWKHESELDLRRSSWGRASRCHFYIFNELGKAVE</sequence>
<dbReference type="STRING" id="6336.A0A0V0RQ45"/>
<evidence type="ECO:0000256" key="7">
    <source>
        <dbReference type="ARBA" id="ARBA00023224"/>
    </source>
</evidence>
<evidence type="ECO:0000256" key="5">
    <source>
        <dbReference type="ARBA" id="ARBA00023136"/>
    </source>
</evidence>
<evidence type="ECO:0000259" key="9">
    <source>
        <dbReference type="PROSITE" id="PS50262"/>
    </source>
</evidence>
<organism evidence="10 11">
    <name type="scientific">Trichinella nelsoni</name>
    <dbReference type="NCBI Taxonomy" id="6336"/>
    <lineage>
        <taxon>Eukaryota</taxon>
        <taxon>Metazoa</taxon>
        <taxon>Ecdysozoa</taxon>
        <taxon>Nematoda</taxon>
        <taxon>Enoplea</taxon>
        <taxon>Dorylaimia</taxon>
        <taxon>Trichinellida</taxon>
        <taxon>Trichinellidae</taxon>
        <taxon>Trichinella</taxon>
    </lineage>
</organism>
<evidence type="ECO:0000256" key="2">
    <source>
        <dbReference type="ARBA" id="ARBA00022692"/>
    </source>
</evidence>
<dbReference type="PANTHER" id="PTHR45695:SF9">
    <property type="entry name" value="LEUCOKININ RECEPTOR"/>
    <property type="match status" value="1"/>
</dbReference>
<evidence type="ECO:0000256" key="1">
    <source>
        <dbReference type="ARBA" id="ARBA00004141"/>
    </source>
</evidence>
<dbReference type="PANTHER" id="PTHR45695">
    <property type="entry name" value="LEUCOKININ RECEPTOR-RELATED"/>
    <property type="match status" value="1"/>
</dbReference>
<feature type="transmembrane region" description="Helical" evidence="8">
    <location>
        <begin position="147"/>
        <end position="165"/>
    </location>
</feature>
<keyword evidence="5 8" id="KW-0472">Membrane</keyword>
<evidence type="ECO:0000256" key="4">
    <source>
        <dbReference type="ARBA" id="ARBA00023040"/>
    </source>
</evidence>
<dbReference type="PRINTS" id="PR00237">
    <property type="entry name" value="GPCRRHODOPSN"/>
</dbReference>
<dbReference type="OrthoDB" id="9445642at2759"/>
<feature type="transmembrane region" description="Helical" evidence="8">
    <location>
        <begin position="247"/>
        <end position="265"/>
    </location>
</feature>
<evidence type="ECO:0000256" key="8">
    <source>
        <dbReference type="SAM" id="Phobius"/>
    </source>
</evidence>
<gene>
    <name evidence="10" type="primary">Takr99D</name>
    <name evidence="10" type="ORF">T07_5584</name>
</gene>
<accession>A0A0V0RQ45</accession>
<protein>
    <submittedName>
        <fullName evidence="10">Tachykinin-like peptides receptor 99D</fullName>
    </submittedName>
</protein>
<proteinExistence type="predicted"/>
<dbReference type="Pfam" id="PF00001">
    <property type="entry name" value="7tm_1"/>
    <property type="match status" value="1"/>
</dbReference>
<dbReference type="AlphaFoldDB" id="A0A0V0RQ45"/>
<keyword evidence="4" id="KW-0297">G-protein coupled receptor</keyword>
<feature type="transmembrane region" description="Helical" evidence="8">
    <location>
        <begin position="281"/>
        <end position="301"/>
    </location>
</feature>
<name>A0A0V0RQ45_9BILA</name>
<keyword evidence="11" id="KW-1185">Reference proteome</keyword>
<feature type="transmembrane region" description="Helical" evidence="8">
    <location>
        <begin position="30"/>
        <end position="56"/>
    </location>
</feature>
<evidence type="ECO:0000256" key="3">
    <source>
        <dbReference type="ARBA" id="ARBA00022989"/>
    </source>
</evidence>
<evidence type="ECO:0000256" key="6">
    <source>
        <dbReference type="ARBA" id="ARBA00023170"/>
    </source>
</evidence>
<keyword evidence="3 8" id="KW-1133">Transmembrane helix</keyword>
<dbReference type="InterPro" id="IPR017452">
    <property type="entry name" value="GPCR_Rhodpsn_7TM"/>
</dbReference>